<evidence type="ECO:0000256" key="4">
    <source>
        <dbReference type="ARBA" id="ARBA00022679"/>
    </source>
</evidence>
<dbReference type="AlphaFoldDB" id="B7C7H6"/>
<reference evidence="6 7" key="2">
    <citation type="submission" date="2008-11" db="EMBL/GenBank/DDBJ databases">
        <title>Draft genome sequence of Eubacterium biforme (DSM 3989).</title>
        <authorList>
            <person name="Sudarsanam P."/>
            <person name="Ley R."/>
            <person name="Guruge J."/>
            <person name="Turnbaugh P.J."/>
            <person name="Mahowald M."/>
            <person name="Liep D."/>
            <person name="Gordon J."/>
        </authorList>
    </citation>
    <scope>NUCLEOTIDE SEQUENCE [LARGE SCALE GENOMIC DNA]</scope>
    <source>
        <strain evidence="6 7">DSM 3989</strain>
    </source>
</reference>
<dbReference type="Pfam" id="PF00535">
    <property type="entry name" value="Glycos_transf_2"/>
    <property type="match status" value="1"/>
</dbReference>
<comment type="pathway">
    <text evidence="1">Cell wall biogenesis; cell wall polysaccharide biosynthesis.</text>
</comment>
<evidence type="ECO:0000256" key="1">
    <source>
        <dbReference type="ARBA" id="ARBA00004776"/>
    </source>
</evidence>
<evidence type="ECO:0000313" key="7">
    <source>
        <dbReference type="Proteomes" id="UP000004315"/>
    </source>
</evidence>
<dbReference type="eggNOG" id="COG1216">
    <property type="taxonomic scope" value="Bacteria"/>
</dbReference>
<dbReference type="InterPro" id="IPR029044">
    <property type="entry name" value="Nucleotide-diphossugar_trans"/>
</dbReference>
<dbReference type="Proteomes" id="UP000004315">
    <property type="component" value="Unassembled WGS sequence"/>
</dbReference>
<comment type="caution">
    <text evidence="6">The sequence shown here is derived from an EMBL/GenBank/DDBJ whole genome shotgun (WGS) entry which is preliminary data.</text>
</comment>
<dbReference type="STRING" id="518637.EUBIFOR_00123"/>
<dbReference type="EC" id="2.4.-.-" evidence="6"/>
<dbReference type="PANTHER" id="PTHR43179">
    <property type="entry name" value="RHAMNOSYLTRANSFERASE WBBL"/>
    <property type="match status" value="1"/>
</dbReference>
<sequence>MIGCVVLNYNDAVTTIDFVERVKIMDSIDLIVVIDNCSTDDSYIQLKMLESNKVHVIKSEKNGGYGYGNDVGIDYLKDKVDYIMIANPDVIFEEYVVSNLVSSFDKDTAIVAPLTLQPDGKRQQPEAWKVPTVKDYFLFSSKILNKKLRPMWYPKEYLSHGIVEVDCVQGCFFMIRTDILPETLYDENIFLFFEESCIGKYFKDNGLKTKLLIDTTYIHNHSASINKSFQSEVKKRKITLDSFYVYFKDYYDLSPFLLWIMRVYKKIIYIENYIILKTLYN</sequence>
<dbReference type="GO" id="GO:0016757">
    <property type="term" value="F:glycosyltransferase activity"/>
    <property type="evidence" value="ECO:0007669"/>
    <property type="project" value="UniProtKB-KW"/>
</dbReference>
<protein>
    <submittedName>
        <fullName evidence="6">Glycosyltransferase, group 2 family protein</fullName>
        <ecNumber evidence="6">2.4.-.-</ecNumber>
    </submittedName>
</protein>
<accession>B7C7H6</accession>
<organism evidence="6 7">
    <name type="scientific">Holdemanella biformis DSM 3989</name>
    <dbReference type="NCBI Taxonomy" id="518637"/>
    <lineage>
        <taxon>Bacteria</taxon>
        <taxon>Bacillati</taxon>
        <taxon>Bacillota</taxon>
        <taxon>Erysipelotrichia</taxon>
        <taxon>Erysipelotrichales</taxon>
        <taxon>Erysipelotrichaceae</taxon>
        <taxon>Holdemanella</taxon>
    </lineage>
</organism>
<dbReference type="InterPro" id="IPR001173">
    <property type="entry name" value="Glyco_trans_2-like"/>
</dbReference>
<keyword evidence="7" id="KW-1185">Reference proteome</keyword>
<dbReference type="Gene3D" id="3.90.550.10">
    <property type="entry name" value="Spore Coat Polysaccharide Biosynthesis Protein SpsA, Chain A"/>
    <property type="match status" value="1"/>
</dbReference>
<name>B7C7H6_9FIRM</name>
<evidence type="ECO:0000256" key="3">
    <source>
        <dbReference type="ARBA" id="ARBA00022676"/>
    </source>
</evidence>
<dbReference type="OrthoDB" id="555447at2"/>
<comment type="similarity">
    <text evidence="2">Belongs to the glycosyltransferase 2 family.</text>
</comment>
<dbReference type="EMBL" id="ABYT01000011">
    <property type="protein sequence ID" value="EEC91284.1"/>
    <property type="molecule type" value="Genomic_DNA"/>
</dbReference>
<dbReference type="RefSeq" id="WP_003863940.1">
    <property type="nucleotide sequence ID" value="NZ_DS996839.1"/>
</dbReference>
<reference evidence="6 7" key="1">
    <citation type="submission" date="2008-10" db="EMBL/GenBank/DDBJ databases">
        <authorList>
            <person name="Fulton L."/>
            <person name="Clifton S."/>
            <person name="Fulton B."/>
            <person name="Xu J."/>
            <person name="Minx P."/>
            <person name="Pepin K.H."/>
            <person name="Johnson M."/>
            <person name="Bhonagiri V."/>
            <person name="Nash W.E."/>
            <person name="Mardis E.R."/>
            <person name="Wilson R.K."/>
        </authorList>
    </citation>
    <scope>NUCLEOTIDE SEQUENCE [LARGE SCALE GENOMIC DNA]</scope>
    <source>
        <strain evidence="6 7">DSM 3989</strain>
    </source>
</reference>
<evidence type="ECO:0000256" key="2">
    <source>
        <dbReference type="ARBA" id="ARBA00006739"/>
    </source>
</evidence>
<proteinExistence type="inferred from homology"/>
<keyword evidence="3 6" id="KW-0328">Glycosyltransferase</keyword>
<keyword evidence="4 6" id="KW-0808">Transferase</keyword>
<evidence type="ECO:0000259" key="5">
    <source>
        <dbReference type="Pfam" id="PF00535"/>
    </source>
</evidence>
<feature type="domain" description="Glycosyltransferase 2-like" evidence="5">
    <location>
        <begin position="6"/>
        <end position="176"/>
    </location>
</feature>
<evidence type="ECO:0000313" key="6">
    <source>
        <dbReference type="EMBL" id="EEC91284.1"/>
    </source>
</evidence>
<dbReference type="HOGENOM" id="CLU_023845_6_1_9"/>
<dbReference type="PANTHER" id="PTHR43179:SF12">
    <property type="entry name" value="GALACTOFURANOSYLTRANSFERASE GLFT2"/>
    <property type="match status" value="1"/>
</dbReference>
<dbReference type="SUPFAM" id="SSF53448">
    <property type="entry name" value="Nucleotide-diphospho-sugar transferases"/>
    <property type="match status" value="1"/>
</dbReference>
<gene>
    <name evidence="6" type="ORF">EUBIFOR_00123</name>
</gene>